<dbReference type="InterPro" id="IPR027417">
    <property type="entry name" value="P-loop_NTPase"/>
</dbReference>
<comment type="caution">
    <text evidence="2">The sequence shown here is derived from an EMBL/GenBank/DDBJ whole genome shotgun (WGS) entry which is preliminary data.</text>
</comment>
<dbReference type="InterPro" id="IPR006073">
    <property type="entry name" value="GTP-bd"/>
</dbReference>
<name>X1NBV3_9ZZZZ</name>
<protein>
    <recommendedName>
        <fullName evidence="1">G domain-containing protein</fullName>
    </recommendedName>
</protein>
<dbReference type="GO" id="GO:0003924">
    <property type="term" value="F:GTPase activity"/>
    <property type="evidence" value="ECO:0007669"/>
    <property type="project" value="InterPro"/>
</dbReference>
<dbReference type="SUPFAM" id="SSF52540">
    <property type="entry name" value="P-loop containing nucleoside triphosphate hydrolases"/>
    <property type="match status" value="1"/>
</dbReference>
<proteinExistence type="predicted"/>
<reference evidence="2" key="1">
    <citation type="journal article" date="2014" name="Front. Microbiol.">
        <title>High frequency of phylogenetically diverse reductive dehalogenase-homologous genes in deep subseafloor sedimentary metagenomes.</title>
        <authorList>
            <person name="Kawai M."/>
            <person name="Futagami T."/>
            <person name="Toyoda A."/>
            <person name="Takaki Y."/>
            <person name="Nishi S."/>
            <person name="Hori S."/>
            <person name="Arai W."/>
            <person name="Tsubouchi T."/>
            <person name="Morono Y."/>
            <person name="Uchiyama I."/>
            <person name="Ito T."/>
            <person name="Fujiyama A."/>
            <person name="Inagaki F."/>
            <person name="Takami H."/>
        </authorList>
    </citation>
    <scope>NUCLEOTIDE SEQUENCE</scope>
    <source>
        <strain evidence="2">Expedition CK06-06</strain>
    </source>
</reference>
<feature type="domain" description="G" evidence="1">
    <location>
        <begin position="80"/>
        <end position="175"/>
    </location>
</feature>
<dbReference type="InterPro" id="IPR045001">
    <property type="entry name" value="DRG"/>
</dbReference>
<dbReference type="PRINTS" id="PR00326">
    <property type="entry name" value="GTP1OBG"/>
</dbReference>
<evidence type="ECO:0000259" key="1">
    <source>
        <dbReference type="Pfam" id="PF01926"/>
    </source>
</evidence>
<dbReference type="Pfam" id="PF01926">
    <property type="entry name" value="MMR_HSR1"/>
    <property type="match status" value="1"/>
</dbReference>
<organism evidence="2">
    <name type="scientific">marine sediment metagenome</name>
    <dbReference type="NCBI Taxonomy" id="412755"/>
    <lineage>
        <taxon>unclassified sequences</taxon>
        <taxon>metagenomes</taxon>
        <taxon>ecological metagenomes</taxon>
    </lineage>
</organism>
<evidence type="ECO:0000313" key="2">
    <source>
        <dbReference type="EMBL" id="GAI41108.1"/>
    </source>
</evidence>
<dbReference type="Gene3D" id="3.40.50.300">
    <property type="entry name" value="P-loop containing nucleotide triphosphate hydrolases"/>
    <property type="match status" value="1"/>
</dbReference>
<gene>
    <name evidence="2" type="ORF">S06H3_40896</name>
</gene>
<dbReference type="GO" id="GO:0005525">
    <property type="term" value="F:GTP binding"/>
    <property type="evidence" value="ECO:0007669"/>
    <property type="project" value="InterPro"/>
</dbReference>
<accession>X1NBV3</accession>
<dbReference type="AlphaFoldDB" id="X1NBV3"/>
<sequence length="194" mass="21435">MPANLPPQYFEAEKRFRLAKSPEEKIAGLEEMLAIMPKHKGTDHLRAELRARIAKLTQLAAKKSGVRRASMLIEKEGAAQVAVIGLPNTGKSQLVASITNASPTVAEYPFTTHSAMPGMMEFENIQIQLIDTPPLAPQSIEWWLRHMLVRADALLVVVDLNNAPLVQMEDIMAQLDKMRIGIGEKNKGVFINAS</sequence>
<dbReference type="PANTHER" id="PTHR43127">
    <property type="entry name" value="DEVELOPMENTALLY-REGULATED GTP-BINDING PROTEIN 2"/>
    <property type="match status" value="1"/>
</dbReference>
<dbReference type="EMBL" id="BARV01025138">
    <property type="protein sequence ID" value="GAI41108.1"/>
    <property type="molecule type" value="Genomic_DNA"/>
</dbReference>